<evidence type="ECO:0000313" key="4">
    <source>
        <dbReference type="EMBL" id="PLW18123.1"/>
    </source>
</evidence>
<sequence>MHHRLLTAALLIFSSTLVQAQSLLNTLAPHDSNPAPTPATSSNPFPSNPAPPSIPGTTPQSLPPLLPGTTLCENKFFSFSERELAERFQKLHPGNRHNPDPQHLSSIPSFSLCLNSNVTAVCELNSCAATTETIPECTDCREYNLGTNGQEDTVGTVVIPQITCEDNYIFNATETKTPYTCSNKLKQIFTCNSCQKVRACNTCYDAFKLPYGV</sequence>
<evidence type="ECO:0000313" key="5">
    <source>
        <dbReference type="Proteomes" id="UP000235388"/>
    </source>
</evidence>
<evidence type="ECO:0000256" key="2">
    <source>
        <dbReference type="SAM" id="SignalP"/>
    </source>
</evidence>
<evidence type="ECO:0000313" key="3">
    <source>
        <dbReference type="EMBL" id="PLW08251.1"/>
    </source>
</evidence>
<dbReference type="STRING" id="200324.A0A2N5SY17"/>
<dbReference type="AlphaFoldDB" id="A0A2N5SY17"/>
<evidence type="ECO:0000313" key="6">
    <source>
        <dbReference type="Proteomes" id="UP000235392"/>
    </source>
</evidence>
<protein>
    <submittedName>
        <fullName evidence="4">Uncharacterized protein</fullName>
    </submittedName>
</protein>
<keyword evidence="5" id="KW-1185">Reference proteome</keyword>
<dbReference type="Proteomes" id="UP000235388">
    <property type="component" value="Unassembled WGS sequence"/>
</dbReference>
<keyword evidence="2" id="KW-0732">Signal</keyword>
<dbReference type="Proteomes" id="UP000235392">
    <property type="component" value="Unassembled WGS sequence"/>
</dbReference>
<feature type="signal peptide" evidence="2">
    <location>
        <begin position="1"/>
        <end position="20"/>
    </location>
</feature>
<reference evidence="5 6" key="1">
    <citation type="submission" date="2017-11" db="EMBL/GenBank/DDBJ databases">
        <title>De novo assembly and phasing of dikaryotic genomes from two isolates of Puccinia coronata f. sp. avenae, the causal agent of oat crown rust.</title>
        <authorList>
            <person name="Miller M.E."/>
            <person name="Zhang Y."/>
            <person name="Omidvar V."/>
            <person name="Sperschneider J."/>
            <person name="Schwessinger B."/>
            <person name="Raley C."/>
            <person name="Palmer J.M."/>
            <person name="Garnica D."/>
            <person name="Upadhyaya N."/>
            <person name="Rathjen J."/>
            <person name="Taylor J.M."/>
            <person name="Park R.F."/>
            <person name="Dodds P.N."/>
            <person name="Hirsch C.D."/>
            <person name="Kianian S.F."/>
            <person name="Figueroa M."/>
        </authorList>
    </citation>
    <scope>NUCLEOTIDE SEQUENCE [LARGE SCALE GENOMIC DNA]</scope>
    <source>
        <strain evidence="4">12NC29</strain>
        <strain evidence="3">12SD80</strain>
    </source>
</reference>
<proteinExistence type="predicted"/>
<gene>
    <name evidence="4" type="ORF">PCANC_12714</name>
    <name evidence="3" type="ORF">PCASD_22126</name>
</gene>
<dbReference type="OrthoDB" id="2506966at2759"/>
<feature type="compositionally biased region" description="Low complexity" evidence="1">
    <location>
        <begin position="32"/>
        <end position="45"/>
    </location>
</feature>
<dbReference type="EMBL" id="PGCJ01000837">
    <property type="protein sequence ID" value="PLW18123.1"/>
    <property type="molecule type" value="Genomic_DNA"/>
</dbReference>
<accession>A0A2N5SY17</accession>
<comment type="caution">
    <text evidence="4">The sequence shown here is derived from an EMBL/GenBank/DDBJ whole genome shotgun (WGS) entry which is preliminary data.</text>
</comment>
<feature type="region of interest" description="Disordered" evidence="1">
    <location>
        <begin position="28"/>
        <end position="65"/>
    </location>
</feature>
<feature type="chain" id="PRO_5015083624" evidence="2">
    <location>
        <begin position="21"/>
        <end position="213"/>
    </location>
</feature>
<dbReference type="EMBL" id="PGCI01001076">
    <property type="protein sequence ID" value="PLW08251.1"/>
    <property type="molecule type" value="Genomic_DNA"/>
</dbReference>
<organism evidence="4 5">
    <name type="scientific">Puccinia coronata f. sp. avenae</name>
    <dbReference type="NCBI Taxonomy" id="200324"/>
    <lineage>
        <taxon>Eukaryota</taxon>
        <taxon>Fungi</taxon>
        <taxon>Dikarya</taxon>
        <taxon>Basidiomycota</taxon>
        <taxon>Pucciniomycotina</taxon>
        <taxon>Pucciniomycetes</taxon>
        <taxon>Pucciniales</taxon>
        <taxon>Pucciniaceae</taxon>
        <taxon>Puccinia</taxon>
    </lineage>
</organism>
<evidence type="ECO:0000256" key="1">
    <source>
        <dbReference type="SAM" id="MobiDB-lite"/>
    </source>
</evidence>
<name>A0A2N5SY17_9BASI</name>